<evidence type="ECO:0000313" key="5">
    <source>
        <dbReference type="EMBL" id="AIY41961.1"/>
    </source>
</evidence>
<reference evidence="6" key="1">
    <citation type="journal article" date="2014" name="Soil Biol. Biochem.">
        <title>Structure and function of bacterial communities in ageing soils: Insights from the Mendocino ecological staircase.</title>
        <authorList>
            <person name="Uroz S."/>
            <person name="Tech J.J."/>
            <person name="Sawaya N.A."/>
            <person name="Frey-Klett P."/>
            <person name="Leveau J.H.J."/>
        </authorList>
    </citation>
    <scope>NUCLEOTIDE SEQUENCE [LARGE SCALE GENOMIC DNA]</scope>
    <source>
        <strain evidence="6">Cal35</strain>
    </source>
</reference>
<dbReference type="HOGENOM" id="CLU_091233_0_0_4"/>
<dbReference type="GO" id="GO:0006355">
    <property type="term" value="P:regulation of DNA-templated transcription"/>
    <property type="evidence" value="ECO:0007669"/>
    <property type="project" value="UniProtKB-ARBA"/>
</dbReference>
<dbReference type="GO" id="GO:0005829">
    <property type="term" value="C:cytosol"/>
    <property type="evidence" value="ECO:0007669"/>
    <property type="project" value="TreeGrafter"/>
</dbReference>
<dbReference type="SUPFAM" id="SSF46785">
    <property type="entry name" value="Winged helix' DNA-binding domain"/>
    <property type="match status" value="1"/>
</dbReference>
<dbReference type="RefSeq" id="WP_038489696.1">
    <property type="nucleotide sequence ID" value="NZ_CP009962.1"/>
</dbReference>
<feature type="domain" description="HTH asnC-type" evidence="4">
    <location>
        <begin position="3"/>
        <end position="64"/>
    </location>
</feature>
<dbReference type="Gene3D" id="3.30.70.920">
    <property type="match status" value="1"/>
</dbReference>
<accession>A0A0A1FBP2</accession>
<evidence type="ECO:0000313" key="6">
    <source>
        <dbReference type="Proteomes" id="UP000030302"/>
    </source>
</evidence>
<evidence type="ECO:0000256" key="3">
    <source>
        <dbReference type="ARBA" id="ARBA00023163"/>
    </source>
</evidence>
<keyword evidence="6" id="KW-1185">Reference proteome</keyword>
<keyword evidence="2" id="KW-0238">DNA-binding</keyword>
<dbReference type="SMART" id="SM00344">
    <property type="entry name" value="HTH_ASNC"/>
    <property type="match status" value="1"/>
</dbReference>
<dbReference type="Gene3D" id="1.10.10.10">
    <property type="entry name" value="Winged helix-like DNA-binding domain superfamily/Winged helix DNA-binding domain"/>
    <property type="match status" value="1"/>
</dbReference>
<keyword evidence="3" id="KW-0804">Transcription</keyword>
<dbReference type="PANTHER" id="PTHR30154">
    <property type="entry name" value="LEUCINE-RESPONSIVE REGULATORY PROTEIN"/>
    <property type="match status" value="1"/>
</dbReference>
<gene>
    <name evidence="5" type="ORF">LT85_2803</name>
</gene>
<dbReference type="InterPro" id="IPR011008">
    <property type="entry name" value="Dimeric_a/b-barrel"/>
</dbReference>
<sequence length="158" mass="17750">MDIDLTDLRILRHLEKNAKTTNQELADAVNLSASACFRRVKLMEDAGVIAGYRCAISAKECGLEFEAIVHVSMRHDVDRWHENFVQALGRWPEVVEARIVTGSTNYVLTVRTRNLDHYSDFVQNQLHKAPGVMSTNSNIVLATLKRDGSLLDLIKLSS</sequence>
<dbReference type="Pfam" id="PF01037">
    <property type="entry name" value="AsnC_trans_reg"/>
    <property type="match status" value="1"/>
</dbReference>
<proteinExistence type="predicted"/>
<dbReference type="PANTHER" id="PTHR30154:SF46">
    <property type="entry name" value="TRANSCRIPTIONAL REGULATORY PROTEIN"/>
    <property type="match status" value="1"/>
</dbReference>
<dbReference type="SUPFAM" id="SSF54909">
    <property type="entry name" value="Dimeric alpha+beta barrel"/>
    <property type="match status" value="1"/>
</dbReference>
<dbReference type="GO" id="GO:0043565">
    <property type="term" value="F:sequence-specific DNA binding"/>
    <property type="evidence" value="ECO:0007669"/>
    <property type="project" value="InterPro"/>
</dbReference>
<dbReference type="InterPro" id="IPR019885">
    <property type="entry name" value="Tscrpt_reg_HTH_AsnC-type_CS"/>
</dbReference>
<dbReference type="Pfam" id="PF13412">
    <property type="entry name" value="HTH_24"/>
    <property type="match status" value="1"/>
</dbReference>
<dbReference type="EMBL" id="CP009962">
    <property type="protein sequence ID" value="AIY41961.1"/>
    <property type="molecule type" value="Genomic_DNA"/>
</dbReference>
<evidence type="ECO:0000256" key="2">
    <source>
        <dbReference type="ARBA" id="ARBA00023125"/>
    </source>
</evidence>
<evidence type="ECO:0000256" key="1">
    <source>
        <dbReference type="ARBA" id="ARBA00023015"/>
    </source>
</evidence>
<dbReference type="OrthoDB" id="8526125at2"/>
<dbReference type="GO" id="GO:0043200">
    <property type="term" value="P:response to amino acid"/>
    <property type="evidence" value="ECO:0007669"/>
    <property type="project" value="TreeGrafter"/>
</dbReference>
<dbReference type="InterPro" id="IPR036388">
    <property type="entry name" value="WH-like_DNA-bd_sf"/>
</dbReference>
<dbReference type="InterPro" id="IPR011991">
    <property type="entry name" value="ArsR-like_HTH"/>
</dbReference>
<dbReference type="Proteomes" id="UP000030302">
    <property type="component" value="Chromosome"/>
</dbReference>
<protein>
    <submittedName>
        <fullName evidence="5">Leucine-responsive regulatory protein</fullName>
    </submittedName>
</protein>
<dbReference type="AlphaFoldDB" id="A0A0A1FBP2"/>
<dbReference type="CDD" id="cd00090">
    <property type="entry name" value="HTH_ARSR"/>
    <property type="match status" value="1"/>
</dbReference>
<dbReference type="PRINTS" id="PR00033">
    <property type="entry name" value="HTHASNC"/>
</dbReference>
<dbReference type="InterPro" id="IPR019888">
    <property type="entry name" value="Tscrpt_reg_AsnC-like"/>
</dbReference>
<organism evidence="5 6">
    <name type="scientific">Collimonas arenae</name>
    <dbReference type="NCBI Taxonomy" id="279058"/>
    <lineage>
        <taxon>Bacteria</taxon>
        <taxon>Pseudomonadati</taxon>
        <taxon>Pseudomonadota</taxon>
        <taxon>Betaproteobacteria</taxon>
        <taxon>Burkholderiales</taxon>
        <taxon>Oxalobacteraceae</taxon>
        <taxon>Collimonas</taxon>
    </lineage>
</organism>
<evidence type="ECO:0000259" key="4">
    <source>
        <dbReference type="PROSITE" id="PS50956"/>
    </source>
</evidence>
<dbReference type="InterPro" id="IPR000485">
    <property type="entry name" value="AsnC-type_HTH_dom"/>
</dbReference>
<name>A0A0A1FBP2_9BURK</name>
<keyword evidence="1" id="KW-0805">Transcription regulation</keyword>
<dbReference type="PROSITE" id="PS00519">
    <property type="entry name" value="HTH_ASNC_1"/>
    <property type="match status" value="1"/>
</dbReference>
<dbReference type="InterPro" id="IPR019887">
    <property type="entry name" value="Tscrpt_reg_AsnC/Lrp_C"/>
</dbReference>
<dbReference type="STRING" id="279058.LT85_2803"/>
<dbReference type="InterPro" id="IPR036390">
    <property type="entry name" value="WH_DNA-bd_sf"/>
</dbReference>
<dbReference type="KEGG" id="care:LT85_2803"/>
<dbReference type="PROSITE" id="PS50956">
    <property type="entry name" value="HTH_ASNC_2"/>
    <property type="match status" value="1"/>
</dbReference>